<dbReference type="EMBL" id="MKIQ01000002">
    <property type="protein sequence ID" value="OFI47875.1"/>
    <property type="molecule type" value="Genomic_DNA"/>
</dbReference>
<dbReference type="InterPro" id="IPR007213">
    <property type="entry name" value="Ppm1/Ppm2/Tcmp"/>
</dbReference>
<dbReference type="Gene3D" id="3.40.50.150">
    <property type="entry name" value="Vaccinia Virus protein VP39"/>
    <property type="match status" value="1"/>
</dbReference>
<evidence type="ECO:0000313" key="3">
    <source>
        <dbReference type="EMBL" id="OFI47875.1"/>
    </source>
</evidence>
<name>A0A9Q5JHW0_9LACT</name>
<dbReference type="Pfam" id="PF04072">
    <property type="entry name" value="LCM"/>
    <property type="match status" value="1"/>
</dbReference>
<dbReference type="Proteomes" id="UP000177273">
    <property type="component" value="Unassembled WGS sequence"/>
</dbReference>
<comment type="caution">
    <text evidence="3">The sequence shown here is derived from an EMBL/GenBank/DDBJ whole genome shotgun (WGS) entry which is preliminary data.</text>
</comment>
<dbReference type="OrthoDB" id="2886001at2"/>
<proteinExistence type="predicted"/>
<evidence type="ECO:0000256" key="2">
    <source>
        <dbReference type="ARBA" id="ARBA00022679"/>
    </source>
</evidence>
<organism evidence="3 4">
    <name type="scientific">Floricoccus penangensis</name>
    <dbReference type="NCBI Taxonomy" id="1859475"/>
    <lineage>
        <taxon>Bacteria</taxon>
        <taxon>Bacillati</taxon>
        <taxon>Bacillota</taxon>
        <taxon>Bacilli</taxon>
        <taxon>Lactobacillales</taxon>
        <taxon>Streptococcaceae</taxon>
        <taxon>Floricoccus</taxon>
    </lineage>
</organism>
<dbReference type="AlphaFoldDB" id="A0A9Q5JHW0"/>
<evidence type="ECO:0000313" key="4">
    <source>
        <dbReference type="Proteomes" id="UP000177273"/>
    </source>
</evidence>
<dbReference type="SUPFAM" id="SSF53335">
    <property type="entry name" value="S-adenosyl-L-methionine-dependent methyltransferases"/>
    <property type="match status" value="1"/>
</dbReference>
<evidence type="ECO:0008006" key="5">
    <source>
        <dbReference type="Google" id="ProtNLM"/>
    </source>
</evidence>
<evidence type="ECO:0000256" key="1">
    <source>
        <dbReference type="ARBA" id="ARBA00022603"/>
    </source>
</evidence>
<dbReference type="RefSeq" id="WP_070786983.1">
    <property type="nucleotide sequence ID" value="NZ_MKIQ01000002.1"/>
</dbReference>
<keyword evidence="2" id="KW-0808">Transferase</keyword>
<protein>
    <recommendedName>
        <fullName evidence="5">S-adenosyl-L-methionine-dependent methyltransferase</fullName>
    </recommendedName>
</protein>
<sequence>MKKKPIDVSMLAMPMSRSRYGDDPYSTKLVEKFEDFDEFKDLQKFIGNSDSNNEWVFRSVIAKDKCVIKWLKKHATEFEQLLIVSVGLDTKADALDCLQDKESYGLDICKDDILNIYEYAGIKTKTKILQCDLEKDVNDELLANLIEEGFDIKKKTCVLWIGASFYISKESIDHTLDFFDKNINISHFVIDFMNKSVFQPPRNETVRLQLEALQGSELVWKSFYSYEEIQNLYRKHGFENIEIIFHGEAEYEAYGEVTLEDDMMFTSFAIR</sequence>
<keyword evidence="1" id="KW-0489">Methyltransferase</keyword>
<dbReference type="GO" id="GO:0032259">
    <property type="term" value="P:methylation"/>
    <property type="evidence" value="ECO:0007669"/>
    <property type="project" value="UniProtKB-KW"/>
</dbReference>
<dbReference type="GO" id="GO:0008168">
    <property type="term" value="F:methyltransferase activity"/>
    <property type="evidence" value="ECO:0007669"/>
    <property type="project" value="UniProtKB-KW"/>
</dbReference>
<reference evidence="4" key="1">
    <citation type="submission" date="2016-09" db="EMBL/GenBank/DDBJ databases">
        <title>Draft genome sequence of a novel species of the family Streptococcaceae isolated from flowers.</title>
        <authorList>
            <person name="Chuah L.-O."/>
            <person name="Yap K.-P."/>
            <person name="Thong K.L."/>
            <person name="Liong M.T."/>
            <person name="Ahmad R."/>
            <person name="Rusul G."/>
        </authorList>
    </citation>
    <scope>NUCLEOTIDE SEQUENCE [LARGE SCALE GENOMIC DNA]</scope>
    <source>
        <strain evidence="4">HibF3</strain>
    </source>
</reference>
<gene>
    <name evidence="3" type="ORF">BG262_07735</name>
</gene>
<keyword evidence="4" id="KW-1185">Reference proteome</keyword>
<accession>A0A9Q5JHW0</accession>
<dbReference type="InterPro" id="IPR029063">
    <property type="entry name" value="SAM-dependent_MTases_sf"/>
</dbReference>